<gene>
    <name evidence="2" type="ORF">ACFQJC_13875</name>
</gene>
<keyword evidence="3" id="KW-1185">Reference proteome</keyword>
<reference evidence="2 3" key="1">
    <citation type="journal article" date="2019" name="Int. J. Syst. Evol. Microbiol.">
        <title>The Global Catalogue of Microorganisms (GCM) 10K type strain sequencing project: providing services to taxonomists for standard genome sequencing and annotation.</title>
        <authorList>
            <consortium name="The Broad Institute Genomics Platform"/>
            <consortium name="The Broad Institute Genome Sequencing Center for Infectious Disease"/>
            <person name="Wu L."/>
            <person name="Ma J."/>
        </authorList>
    </citation>
    <scope>NUCLEOTIDE SEQUENCE [LARGE SCALE GENOMIC DNA]</scope>
    <source>
        <strain evidence="2 3">DSM 29988</strain>
    </source>
</reference>
<dbReference type="InterPro" id="IPR044992">
    <property type="entry name" value="ChyE-like"/>
</dbReference>
<organism evidence="2 3">
    <name type="scientific">Haloferax namakaokahaiae</name>
    <dbReference type="NCBI Taxonomy" id="1748331"/>
    <lineage>
        <taxon>Archaea</taxon>
        <taxon>Methanobacteriati</taxon>
        <taxon>Methanobacteriota</taxon>
        <taxon>Stenosarchaea group</taxon>
        <taxon>Halobacteria</taxon>
        <taxon>Halobacteriales</taxon>
        <taxon>Haloferacaceae</taxon>
        <taxon>Haloferax</taxon>
    </lineage>
</organism>
<dbReference type="InterPro" id="IPR029062">
    <property type="entry name" value="Class_I_gatase-like"/>
</dbReference>
<dbReference type="EMBL" id="JBHTAA010000005">
    <property type="protein sequence ID" value="MFC7204604.1"/>
    <property type="molecule type" value="Genomic_DNA"/>
</dbReference>
<feature type="domain" description="Glutamine amidotransferase" evidence="1">
    <location>
        <begin position="43"/>
        <end position="176"/>
    </location>
</feature>
<sequence>MILVCDTMPTDGPQYFTDALAALALDGREGVVHSIPQDGIPDLSGVDAVVITGSTAGVYETADRPWIDDGRRLVRELVEREIPTYGVCFGHQLVNDALGGTVEAGEQKRGIVDVELADDRIFDGISSQIPMVHGDYVREPGDEMETIGSASYYEHLATRHASAPIWTTQYHPEFTVALLDRIADDFGWPETDTDRDFTGVTANETVANFARLAGLD</sequence>
<dbReference type="Gene3D" id="3.40.50.880">
    <property type="match status" value="1"/>
</dbReference>
<dbReference type="PANTHER" id="PTHR42695:SF5">
    <property type="entry name" value="GLUTAMINE AMIDOTRANSFERASE YLR126C-RELATED"/>
    <property type="match status" value="1"/>
</dbReference>
<dbReference type="Proteomes" id="UP001596481">
    <property type="component" value="Unassembled WGS sequence"/>
</dbReference>
<dbReference type="RefSeq" id="WP_390224441.1">
    <property type="nucleotide sequence ID" value="NZ_JBHTAA010000005.1"/>
</dbReference>
<evidence type="ECO:0000313" key="2">
    <source>
        <dbReference type="EMBL" id="MFC7204604.1"/>
    </source>
</evidence>
<name>A0ABD5ZHN1_9EURY</name>
<proteinExistence type="predicted"/>
<dbReference type="InterPro" id="IPR017926">
    <property type="entry name" value="GATASE"/>
</dbReference>
<dbReference type="AlphaFoldDB" id="A0ABD5ZHN1"/>
<dbReference type="PANTHER" id="PTHR42695">
    <property type="entry name" value="GLUTAMINE AMIDOTRANSFERASE YLR126C-RELATED"/>
    <property type="match status" value="1"/>
</dbReference>
<evidence type="ECO:0000259" key="1">
    <source>
        <dbReference type="Pfam" id="PF00117"/>
    </source>
</evidence>
<evidence type="ECO:0000313" key="3">
    <source>
        <dbReference type="Proteomes" id="UP001596481"/>
    </source>
</evidence>
<accession>A0ABD5ZHN1</accession>
<comment type="caution">
    <text evidence="2">The sequence shown here is derived from an EMBL/GenBank/DDBJ whole genome shotgun (WGS) entry which is preliminary data.</text>
</comment>
<keyword evidence="2" id="KW-0315">Glutamine amidotransferase</keyword>
<dbReference type="PROSITE" id="PS51273">
    <property type="entry name" value="GATASE_TYPE_1"/>
    <property type="match status" value="1"/>
</dbReference>
<protein>
    <submittedName>
        <fullName evidence="2">Type 1 glutamine amidotransferase</fullName>
    </submittedName>
</protein>
<dbReference type="SUPFAM" id="SSF52317">
    <property type="entry name" value="Class I glutamine amidotransferase-like"/>
    <property type="match status" value="1"/>
</dbReference>
<dbReference type="Pfam" id="PF00117">
    <property type="entry name" value="GATase"/>
    <property type="match status" value="1"/>
</dbReference>
<dbReference type="CDD" id="cd01741">
    <property type="entry name" value="GATase1_1"/>
    <property type="match status" value="1"/>
</dbReference>